<feature type="non-terminal residue" evidence="1">
    <location>
        <position position="75"/>
    </location>
</feature>
<sequence length="75" mass="8604">MERVTFEKDFLFAAAVALAIHVGIAFTHISFISQPIHFKVKDYGHLEISMVSTHTAEKKKIPLKEEKKIIKPNKR</sequence>
<dbReference type="AlphaFoldDB" id="X1V1G3"/>
<organism evidence="1">
    <name type="scientific">marine sediment metagenome</name>
    <dbReference type="NCBI Taxonomy" id="412755"/>
    <lineage>
        <taxon>unclassified sequences</taxon>
        <taxon>metagenomes</taxon>
        <taxon>ecological metagenomes</taxon>
    </lineage>
</organism>
<accession>X1V1G3</accession>
<protein>
    <submittedName>
        <fullName evidence="1">Uncharacterized protein</fullName>
    </submittedName>
</protein>
<dbReference type="EMBL" id="BARW01028140">
    <property type="protein sequence ID" value="GAJ09677.1"/>
    <property type="molecule type" value="Genomic_DNA"/>
</dbReference>
<comment type="caution">
    <text evidence="1">The sequence shown here is derived from an EMBL/GenBank/DDBJ whole genome shotgun (WGS) entry which is preliminary data.</text>
</comment>
<evidence type="ECO:0000313" key="1">
    <source>
        <dbReference type="EMBL" id="GAJ09677.1"/>
    </source>
</evidence>
<proteinExistence type="predicted"/>
<reference evidence="1" key="1">
    <citation type="journal article" date="2014" name="Front. Microbiol.">
        <title>High frequency of phylogenetically diverse reductive dehalogenase-homologous genes in deep subseafloor sedimentary metagenomes.</title>
        <authorList>
            <person name="Kawai M."/>
            <person name="Futagami T."/>
            <person name="Toyoda A."/>
            <person name="Takaki Y."/>
            <person name="Nishi S."/>
            <person name="Hori S."/>
            <person name="Arai W."/>
            <person name="Tsubouchi T."/>
            <person name="Morono Y."/>
            <person name="Uchiyama I."/>
            <person name="Ito T."/>
            <person name="Fujiyama A."/>
            <person name="Inagaki F."/>
            <person name="Takami H."/>
        </authorList>
    </citation>
    <scope>NUCLEOTIDE SEQUENCE</scope>
    <source>
        <strain evidence="1">Expedition CK06-06</strain>
    </source>
</reference>
<gene>
    <name evidence="1" type="ORF">S12H4_45501</name>
</gene>
<name>X1V1G3_9ZZZZ</name>